<evidence type="ECO:0000259" key="1">
    <source>
        <dbReference type="PROSITE" id="PS51085"/>
    </source>
</evidence>
<dbReference type="InterPro" id="IPR050415">
    <property type="entry name" value="MRET"/>
</dbReference>
<dbReference type="RefSeq" id="WP_345303305.1">
    <property type="nucleotide sequence ID" value="NZ_BAABJE010000010.1"/>
</dbReference>
<keyword evidence="4" id="KW-1185">Reference proteome</keyword>
<evidence type="ECO:0000313" key="4">
    <source>
        <dbReference type="Proteomes" id="UP001499959"/>
    </source>
</evidence>
<dbReference type="Pfam" id="PF00970">
    <property type="entry name" value="FAD_binding_6"/>
    <property type="match status" value="1"/>
</dbReference>
<dbReference type="PROSITE" id="PS51384">
    <property type="entry name" value="FAD_FR"/>
    <property type="match status" value="1"/>
</dbReference>
<dbReference type="InterPro" id="IPR001041">
    <property type="entry name" value="2Fe-2S_ferredoxin-type"/>
</dbReference>
<evidence type="ECO:0000259" key="2">
    <source>
        <dbReference type="PROSITE" id="PS51384"/>
    </source>
</evidence>
<dbReference type="PROSITE" id="PS51085">
    <property type="entry name" value="2FE2S_FER_2"/>
    <property type="match status" value="1"/>
</dbReference>
<dbReference type="SUPFAM" id="SSF63380">
    <property type="entry name" value="Riboflavin synthase domain-like"/>
    <property type="match status" value="1"/>
</dbReference>
<feature type="domain" description="2Fe-2S ferredoxin-type" evidence="1">
    <location>
        <begin position="286"/>
        <end position="370"/>
    </location>
</feature>
<dbReference type="EMBL" id="BAABJE010000010">
    <property type="protein sequence ID" value="GAA4795335.1"/>
    <property type="molecule type" value="Genomic_DNA"/>
</dbReference>
<proteinExistence type="predicted"/>
<feature type="domain" description="FAD-binding FR-type" evidence="2">
    <location>
        <begin position="42"/>
        <end position="144"/>
    </location>
</feature>
<dbReference type="Gene3D" id="3.40.50.80">
    <property type="entry name" value="Nucleotide-binding domain of ferredoxin-NADP reductase (FNR) module"/>
    <property type="match status" value="1"/>
</dbReference>
<organism evidence="3 4">
    <name type="scientific">Lysobacter hankyongensis</name>
    <dbReference type="NCBI Taxonomy" id="1176535"/>
    <lineage>
        <taxon>Bacteria</taxon>
        <taxon>Pseudomonadati</taxon>
        <taxon>Pseudomonadota</taxon>
        <taxon>Gammaproteobacteria</taxon>
        <taxon>Lysobacterales</taxon>
        <taxon>Lysobacteraceae</taxon>
        <taxon>Lysobacter</taxon>
    </lineage>
</organism>
<dbReference type="SUPFAM" id="SSF54292">
    <property type="entry name" value="2Fe-2S ferredoxin-like"/>
    <property type="match status" value="1"/>
</dbReference>
<dbReference type="Pfam" id="PF00175">
    <property type="entry name" value="NAD_binding_1"/>
    <property type="match status" value="1"/>
</dbReference>
<dbReference type="PANTHER" id="PTHR47354">
    <property type="entry name" value="NADH OXIDOREDUCTASE HCR"/>
    <property type="match status" value="1"/>
</dbReference>
<dbReference type="InterPro" id="IPR001433">
    <property type="entry name" value="OxRdtase_FAD/NAD-bd"/>
</dbReference>
<evidence type="ECO:0000313" key="3">
    <source>
        <dbReference type="EMBL" id="GAA4795335.1"/>
    </source>
</evidence>
<dbReference type="InterPro" id="IPR017938">
    <property type="entry name" value="Riboflavin_synthase-like_b-brl"/>
</dbReference>
<dbReference type="InterPro" id="IPR039261">
    <property type="entry name" value="FNR_nucleotide-bd"/>
</dbReference>
<dbReference type="PANTHER" id="PTHR47354:SF3">
    <property type="entry name" value="OXIDOREDUCTASE-RELATED"/>
    <property type="match status" value="1"/>
</dbReference>
<name>A0ABP9BKE8_9GAMM</name>
<comment type="caution">
    <text evidence="3">The sequence shown here is derived from an EMBL/GenBank/DDBJ whole genome shotgun (WGS) entry which is preliminary data.</text>
</comment>
<accession>A0ABP9BKE8</accession>
<dbReference type="InterPro" id="IPR008333">
    <property type="entry name" value="Cbr1-like_FAD-bd_dom"/>
</dbReference>
<dbReference type="Proteomes" id="UP001499959">
    <property type="component" value="Unassembled WGS sequence"/>
</dbReference>
<sequence>MNVVARSEIVPRAPLLKRLGGRLVAPAVFDFWASRLHPTWSWDRPLARIVGRQAESADTTTLLLQPNRHWAGFRPGQHLNIGAEIDGIRVVRSYSPSDAPRADGRIAITVKAIPGGKLSRHLCRDAKIGDVLELGPAFGDMTLPDAPDGRWLFLAAGSGITPLMAMIRAQAAAGMPVPIALIYWARTRDEHCFVDELRALAARHADFDLELVTTRDDASSALRQGRIDAALLAACVPDLQQRRVFACGPDGFVAAARALTATRALTFRAEAFTPPPRIAAEDADSGDVVITLTRSGRTLDVPRGMSLLAALEAAGLKPASGCRMGICNTCACGKRAGTTRHLHTGDVEHEPVSALRLCVNSARSDLTLDL</sequence>
<dbReference type="InterPro" id="IPR017927">
    <property type="entry name" value="FAD-bd_FR_type"/>
</dbReference>
<dbReference type="CDD" id="cd06216">
    <property type="entry name" value="FNR_iron_sulfur_binding_2"/>
    <property type="match status" value="1"/>
</dbReference>
<reference evidence="4" key="1">
    <citation type="journal article" date="2019" name="Int. J. Syst. Evol. Microbiol.">
        <title>The Global Catalogue of Microorganisms (GCM) 10K type strain sequencing project: providing services to taxonomists for standard genome sequencing and annotation.</title>
        <authorList>
            <consortium name="The Broad Institute Genomics Platform"/>
            <consortium name="The Broad Institute Genome Sequencing Center for Infectious Disease"/>
            <person name="Wu L."/>
            <person name="Ma J."/>
        </authorList>
    </citation>
    <scope>NUCLEOTIDE SEQUENCE [LARGE SCALE GENOMIC DNA]</scope>
    <source>
        <strain evidence="4">JCM 18204</strain>
    </source>
</reference>
<dbReference type="InterPro" id="IPR036010">
    <property type="entry name" value="2Fe-2S_ferredoxin-like_sf"/>
</dbReference>
<dbReference type="InterPro" id="IPR012675">
    <property type="entry name" value="Beta-grasp_dom_sf"/>
</dbReference>
<dbReference type="Gene3D" id="3.10.20.30">
    <property type="match status" value="1"/>
</dbReference>
<dbReference type="PRINTS" id="PR00410">
    <property type="entry name" value="PHEHYDRXLASE"/>
</dbReference>
<dbReference type="SUPFAM" id="SSF52343">
    <property type="entry name" value="Ferredoxin reductase-like, C-terminal NADP-linked domain"/>
    <property type="match status" value="1"/>
</dbReference>
<protein>
    <submittedName>
        <fullName evidence="3">Ferredoxin reductase</fullName>
    </submittedName>
</protein>
<gene>
    <name evidence="3" type="ORF">GCM10023307_21350</name>
</gene>
<dbReference type="Pfam" id="PF00111">
    <property type="entry name" value="Fer2"/>
    <property type="match status" value="1"/>
</dbReference>
<dbReference type="Gene3D" id="2.40.30.10">
    <property type="entry name" value="Translation factors"/>
    <property type="match status" value="1"/>
</dbReference>